<protein>
    <submittedName>
        <fullName evidence="3">Uncharacterized protein</fullName>
    </submittedName>
</protein>
<keyword evidence="4" id="KW-1185">Reference proteome</keyword>
<feature type="chain" id="PRO_5025400907" evidence="2">
    <location>
        <begin position="21"/>
        <end position="317"/>
    </location>
</feature>
<name>A0A6C2U609_PONDE</name>
<organism evidence="3 4">
    <name type="scientific">Pontiella desulfatans</name>
    <dbReference type="NCBI Taxonomy" id="2750659"/>
    <lineage>
        <taxon>Bacteria</taxon>
        <taxon>Pseudomonadati</taxon>
        <taxon>Kiritimatiellota</taxon>
        <taxon>Kiritimatiellia</taxon>
        <taxon>Kiritimatiellales</taxon>
        <taxon>Pontiellaceae</taxon>
        <taxon>Pontiella</taxon>
    </lineage>
</organism>
<reference evidence="3 4" key="1">
    <citation type="submission" date="2019-04" db="EMBL/GenBank/DDBJ databases">
        <authorList>
            <person name="Van Vliet M D."/>
        </authorList>
    </citation>
    <scope>NUCLEOTIDE SEQUENCE [LARGE SCALE GENOMIC DNA]</scope>
    <source>
        <strain evidence="3 4">F1</strain>
    </source>
</reference>
<evidence type="ECO:0000313" key="3">
    <source>
        <dbReference type="EMBL" id="VGO15355.1"/>
    </source>
</evidence>
<dbReference type="AlphaFoldDB" id="A0A6C2U609"/>
<proteinExistence type="predicted"/>
<keyword evidence="2" id="KW-0732">Signal</keyword>
<evidence type="ECO:0000313" key="4">
    <source>
        <dbReference type="Proteomes" id="UP000366872"/>
    </source>
</evidence>
<feature type="region of interest" description="Disordered" evidence="1">
    <location>
        <begin position="231"/>
        <end position="264"/>
    </location>
</feature>
<accession>A0A6C2U609</accession>
<feature type="compositionally biased region" description="Acidic residues" evidence="1">
    <location>
        <begin position="233"/>
        <end position="257"/>
    </location>
</feature>
<evidence type="ECO:0000256" key="2">
    <source>
        <dbReference type="SAM" id="SignalP"/>
    </source>
</evidence>
<feature type="signal peptide" evidence="2">
    <location>
        <begin position="1"/>
        <end position="20"/>
    </location>
</feature>
<gene>
    <name evidence="3" type="ORF">PDESU_03938</name>
</gene>
<sequence>MKKYLLQSVVAALLTSAAVAQYDAGQHTFSKDGNTITDKILKYDSEEEQVTLENNGRHPLKTFSPADQEYIIHWNQVAGFMSTMRFKMDIAKSNWARMKHEQTITPFYMDAIQIPGKKTPNHRVIMVDDYEEYNVIYMEAEGYSITLRNQNFFPIENLTVESKVYYEQENYTTPDSLFVSSESSYTDTVETNKVRFLSESIPIIVPREEVTMHSECAIIVDHQVDRNALVTTSEDEDEEDDESDDSEEDEEDAEETIEGFGDWDNHGRRRKGKVIGVWFRIGIKGLDGEMIWREAIEPTSLTKKYTWEGGVIDKDAE</sequence>
<dbReference type="RefSeq" id="WP_136080925.1">
    <property type="nucleotide sequence ID" value="NZ_CAAHFG010000002.1"/>
</dbReference>
<evidence type="ECO:0000256" key="1">
    <source>
        <dbReference type="SAM" id="MobiDB-lite"/>
    </source>
</evidence>
<dbReference type="Proteomes" id="UP000366872">
    <property type="component" value="Unassembled WGS sequence"/>
</dbReference>
<dbReference type="EMBL" id="CAAHFG010000002">
    <property type="protein sequence ID" value="VGO15355.1"/>
    <property type="molecule type" value="Genomic_DNA"/>
</dbReference>